<sequence>MRDWILNILEGYSDLTKLSFKPTSYDLSNYITRSIPEIIASDLQLNINEYKVEASVGAGKWTGTPWVSIFDREITESAMKGFYIVYLFRRDLKGVYLSLNQGTTYISTKYKNRKPRGKMTEIANKVRETLNYSSADFPTEDIHLASNTPNSKNYETAHICGKYYPANDIPNESELISDLHSLLQIYKQLKIQMGNRTTDEIIDYLLNKEVLEDTQFQTDILLSPPSSTPRRPISIPSMQTSNGSNKWKRNAAIAKEAIVNAKYVCEINPTHQTFVSNISGENFVEGHHLIPINLQKHFKWSLDVPGNIVSLCPNCHRQIHHARKADINDLLERLYYLKSEILNDYGLNISLFELKNMY</sequence>
<evidence type="ECO:0000313" key="4">
    <source>
        <dbReference type="EMBL" id="MBN3556050.1"/>
    </source>
</evidence>
<keyword evidence="5" id="KW-1185">Reference proteome</keyword>
<feature type="region of interest" description="Disordered" evidence="1">
    <location>
        <begin position="221"/>
        <end position="246"/>
    </location>
</feature>
<comment type="caution">
    <text evidence="4">The sequence shown here is derived from an EMBL/GenBank/DDBJ whole genome shotgun (WGS) entry which is preliminary data.</text>
</comment>
<reference evidence="4 5" key="1">
    <citation type="submission" date="2021-01" db="EMBL/GenBank/DDBJ databases">
        <title>Genome Sequencing of Type Strains.</title>
        <authorList>
            <person name="Lemaire J.F."/>
            <person name="Inderbitzin P."/>
            <person name="Collins S.B."/>
            <person name="Wespe N."/>
            <person name="Knight-Connoni V."/>
        </authorList>
    </citation>
    <scope>NUCLEOTIDE SEQUENCE [LARGE SCALE GENOMIC DNA]</scope>
    <source>
        <strain evidence="4 5">DSM 23009</strain>
    </source>
</reference>
<dbReference type="EMBL" id="JAFHKR010000039">
    <property type="protein sequence ID" value="MBN3556050.1"/>
    <property type="molecule type" value="Genomic_DNA"/>
</dbReference>
<evidence type="ECO:0000259" key="2">
    <source>
        <dbReference type="Pfam" id="PF01844"/>
    </source>
</evidence>
<protein>
    <submittedName>
        <fullName evidence="4">DUF3578 domain-containing protein</fullName>
    </submittedName>
</protein>
<dbReference type="Proteomes" id="UP001296923">
    <property type="component" value="Unassembled WGS sequence"/>
</dbReference>
<dbReference type="InterPro" id="IPR003615">
    <property type="entry name" value="HNH_nuc"/>
</dbReference>
<name>A0ABS2ZT46_9BACL</name>
<dbReference type="Pfam" id="PF12102">
    <property type="entry name" value="MrcB_N"/>
    <property type="match status" value="1"/>
</dbReference>
<dbReference type="Gene3D" id="3.30.920.90">
    <property type="match status" value="1"/>
</dbReference>
<organism evidence="4 5">
    <name type="scientific">Fictibacillus nanhaiensis</name>
    <dbReference type="NCBI Taxonomy" id="742169"/>
    <lineage>
        <taxon>Bacteria</taxon>
        <taxon>Bacillati</taxon>
        <taxon>Bacillota</taxon>
        <taxon>Bacilli</taxon>
        <taxon>Bacillales</taxon>
        <taxon>Fictibacillaceae</taxon>
        <taxon>Fictibacillus</taxon>
    </lineage>
</organism>
<accession>A0ABS2ZT46</accession>
<proteinExistence type="predicted"/>
<dbReference type="CDD" id="cd00085">
    <property type="entry name" value="HNHc"/>
    <property type="match status" value="1"/>
</dbReference>
<feature type="domain" description="Type IV methyl-directed restriction enzyme EcoKMcrB subunit DNA-binding" evidence="3">
    <location>
        <begin position="8"/>
        <end position="190"/>
    </location>
</feature>
<gene>
    <name evidence="4" type="ORF">JYA63_17355</name>
</gene>
<evidence type="ECO:0000259" key="3">
    <source>
        <dbReference type="Pfam" id="PF12102"/>
    </source>
</evidence>
<feature type="compositionally biased region" description="Low complexity" evidence="1">
    <location>
        <begin position="223"/>
        <end position="237"/>
    </location>
</feature>
<feature type="domain" description="HNH" evidence="2">
    <location>
        <begin position="282"/>
        <end position="321"/>
    </location>
</feature>
<dbReference type="Pfam" id="PF01844">
    <property type="entry name" value="HNH"/>
    <property type="match status" value="1"/>
</dbReference>
<dbReference type="InterPro" id="IPR002711">
    <property type="entry name" value="HNH"/>
</dbReference>
<dbReference type="RefSeq" id="WP_205726794.1">
    <property type="nucleotide sequence ID" value="NZ_JAFHKR010000039.1"/>
</dbReference>
<evidence type="ECO:0000313" key="5">
    <source>
        <dbReference type="Proteomes" id="UP001296923"/>
    </source>
</evidence>
<dbReference type="InterPro" id="IPR021961">
    <property type="entry name" value="McrB_DNA-bd"/>
</dbReference>
<evidence type="ECO:0000256" key="1">
    <source>
        <dbReference type="SAM" id="MobiDB-lite"/>
    </source>
</evidence>